<dbReference type="PANTHER" id="PTHR35923">
    <property type="entry name" value="MAJOR EXTRACELLULAR ENDOGLUCANASE"/>
    <property type="match status" value="1"/>
</dbReference>
<dbReference type="EMBL" id="MN740791">
    <property type="protein sequence ID" value="QHU11844.1"/>
    <property type="molecule type" value="Genomic_DNA"/>
</dbReference>
<evidence type="ECO:0000256" key="5">
    <source>
        <dbReference type="ARBA" id="ARBA00023326"/>
    </source>
</evidence>
<evidence type="ECO:0000259" key="6">
    <source>
        <dbReference type="Pfam" id="PF00150"/>
    </source>
</evidence>
<keyword evidence="2" id="KW-0136">Cellulose degradation</keyword>
<keyword evidence="5" id="KW-0624">Polysaccharide degradation</keyword>
<dbReference type="InterPro" id="IPR017853">
    <property type="entry name" value="GH"/>
</dbReference>
<evidence type="ECO:0000256" key="2">
    <source>
        <dbReference type="ARBA" id="ARBA00023001"/>
    </source>
</evidence>
<dbReference type="SUPFAM" id="SSF51445">
    <property type="entry name" value="(Trans)glycosidases"/>
    <property type="match status" value="1"/>
</dbReference>
<evidence type="ECO:0000256" key="3">
    <source>
        <dbReference type="ARBA" id="ARBA00023277"/>
    </source>
</evidence>
<dbReference type="Pfam" id="PF00150">
    <property type="entry name" value="Cellulase"/>
    <property type="match status" value="1"/>
</dbReference>
<evidence type="ECO:0000313" key="7">
    <source>
        <dbReference type="EMBL" id="QHU11844.1"/>
    </source>
</evidence>
<dbReference type="InterPro" id="IPR018087">
    <property type="entry name" value="Glyco_hydro_5_CS"/>
</dbReference>
<name>A0A6C0K6V8_9ZZZZ</name>
<keyword evidence="4" id="KW-0326">Glycosidase</keyword>
<keyword evidence="1" id="KW-0378">Hydrolase</keyword>
<dbReference type="GO" id="GO:0004553">
    <property type="term" value="F:hydrolase activity, hydrolyzing O-glycosyl compounds"/>
    <property type="evidence" value="ECO:0007669"/>
    <property type="project" value="InterPro"/>
</dbReference>
<accession>A0A6C0K6V8</accession>
<dbReference type="Gene3D" id="3.20.20.80">
    <property type="entry name" value="Glycosidases"/>
    <property type="match status" value="1"/>
</dbReference>
<keyword evidence="3" id="KW-0119">Carbohydrate metabolism</keyword>
<dbReference type="PROSITE" id="PS00659">
    <property type="entry name" value="GLYCOSYL_HYDROL_F5"/>
    <property type="match status" value="1"/>
</dbReference>
<sequence>MKCVSIFRFLGLATIMGLGGVGVQAWKTKDGVIYDKSNQVYNLSGISWFGFETQDFVTNGLWTHPMSFYMDVMKDNGFNTIRVPFSAEWILYNFDLYPDGSMISADPQNQHKKSIEILDTLFDMAEERQMHIMLDLHRLHKEYISELWYSPTDNMFSAGDFINTWFVILDRYHDRSSLIAIDLLNEPHGRATWGTGDTSTDWNSFAEYAISEIVARYNTDHWLMLVEGIGWGKDLSQARYHPLQFDSPTIAQRVVYSAHTYGRSVVSSTDIYNIPQLYQDWTNSFGFLVDDGHTFFIGEYGGITDLDGPWMQTLVQYLISKKQRNHFFWSLGPNSGDVHGFLLDDWTTIDSFKQQITKSLQPYPTF</sequence>
<dbReference type="PANTHER" id="PTHR35923:SF2">
    <property type="entry name" value="ENDOGLUCANASE"/>
    <property type="match status" value="1"/>
</dbReference>
<dbReference type="InterPro" id="IPR001547">
    <property type="entry name" value="Glyco_hydro_5"/>
</dbReference>
<organism evidence="7">
    <name type="scientific">viral metagenome</name>
    <dbReference type="NCBI Taxonomy" id="1070528"/>
    <lineage>
        <taxon>unclassified sequences</taxon>
        <taxon>metagenomes</taxon>
        <taxon>organismal metagenomes</taxon>
    </lineage>
</organism>
<dbReference type="AlphaFoldDB" id="A0A6C0K6V8"/>
<protein>
    <recommendedName>
        <fullName evidence="6">Glycoside hydrolase family 5 domain-containing protein</fullName>
    </recommendedName>
</protein>
<evidence type="ECO:0000256" key="4">
    <source>
        <dbReference type="ARBA" id="ARBA00023295"/>
    </source>
</evidence>
<proteinExistence type="predicted"/>
<evidence type="ECO:0000256" key="1">
    <source>
        <dbReference type="ARBA" id="ARBA00022801"/>
    </source>
</evidence>
<reference evidence="7" key="1">
    <citation type="journal article" date="2020" name="Nature">
        <title>Giant virus diversity and host interactions through global metagenomics.</title>
        <authorList>
            <person name="Schulz F."/>
            <person name="Roux S."/>
            <person name="Paez-Espino D."/>
            <person name="Jungbluth S."/>
            <person name="Walsh D.A."/>
            <person name="Denef V.J."/>
            <person name="McMahon K.D."/>
            <person name="Konstantinidis K.T."/>
            <person name="Eloe-Fadrosh E.A."/>
            <person name="Kyrpides N.C."/>
            <person name="Woyke T."/>
        </authorList>
    </citation>
    <scope>NUCLEOTIDE SEQUENCE</scope>
    <source>
        <strain evidence="7">GVMAG-S-1101169-75</strain>
    </source>
</reference>
<dbReference type="GO" id="GO:0030245">
    <property type="term" value="P:cellulose catabolic process"/>
    <property type="evidence" value="ECO:0007669"/>
    <property type="project" value="UniProtKB-KW"/>
</dbReference>
<feature type="domain" description="Glycoside hydrolase family 5" evidence="6">
    <location>
        <begin position="45"/>
        <end position="335"/>
    </location>
</feature>